<dbReference type="Pfam" id="PF07859">
    <property type="entry name" value="Abhydrolase_3"/>
    <property type="match status" value="1"/>
</dbReference>
<dbReference type="InterPro" id="IPR029058">
    <property type="entry name" value="AB_hydrolase_fold"/>
</dbReference>
<protein>
    <submittedName>
        <fullName evidence="3">Alpha/beta hydrolase</fullName>
    </submittedName>
</protein>
<comment type="caution">
    <text evidence="3">The sequence shown here is derived from an EMBL/GenBank/DDBJ whole genome shotgun (WGS) entry which is preliminary data.</text>
</comment>
<reference evidence="3 4" key="1">
    <citation type="submission" date="2019-09" db="EMBL/GenBank/DDBJ databases">
        <title>Draft Whole-Genome sequence of Blastochloris sulfoviridis DSM 729.</title>
        <authorList>
            <person name="Meyer T.E."/>
            <person name="Kyndt J.A."/>
        </authorList>
    </citation>
    <scope>NUCLEOTIDE SEQUENCE [LARGE SCALE GENOMIC DNA]</scope>
    <source>
        <strain evidence="3 4">DSM 729</strain>
    </source>
</reference>
<keyword evidence="1 3" id="KW-0378">Hydrolase</keyword>
<name>A0A5M6HNP8_9HYPH</name>
<evidence type="ECO:0000256" key="1">
    <source>
        <dbReference type="ARBA" id="ARBA00022801"/>
    </source>
</evidence>
<dbReference type="Proteomes" id="UP000323886">
    <property type="component" value="Unassembled WGS sequence"/>
</dbReference>
<dbReference type="InterPro" id="IPR013094">
    <property type="entry name" value="AB_hydrolase_3"/>
</dbReference>
<dbReference type="Gene3D" id="3.40.50.1820">
    <property type="entry name" value="alpha/beta hydrolase"/>
    <property type="match status" value="1"/>
</dbReference>
<evidence type="ECO:0000313" key="3">
    <source>
        <dbReference type="EMBL" id="KAA5597229.1"/>
    </source>
</evidence>
<gene>
    <name evidence="3" type="ORF">F1193_14575</name>
</gene>
<evidence type="ECO:0000313" key="4">
    <source>
        <dbReference type="Proteomes" id="UP000323886"/>
    </source>
</evidence>
<keyword evidence="4" id="KW-1185">Reference proteome</keyword>
<organism evidence="3 4">
    <name type="scientific">Blastochloris sulfoviridis</name>
    <dbReference type="NCBI Taxonomy" id="50712"/>
    <lineage>
        <taxon>Bacteria</taxon>
        <taxon>Pseudomonadati</taxon>
        <taxon>Pseudomonadota</taxon>
        <taxon>Alphaproteobacteria</taxon>
        <taxon>Hyphomicrobiales</taxon>
        <taxon>Blastochloridaceae</taxon>
        <taxon>Blastochloris</taxon>
    </lineage>
</organism>
<dbReference type="PANTHER" id="PTHR48081">
    <property type="entry name" value="AB HYDROLASE SUPERFAMILY PROTEIN C4A8.06C"/>
    <property type="match status" value="1"/>
</dbReference>
<dbReference type="RefSeq" id="WP_150098533.1">
    <property type="nucleotide sequence ID" value="NZ_VWPL01000035.1"/>
</dbReference>
<dbReference type="InterPro" id="IPR050300">
    <property type="entry name" value="GDXG_lipolytic_enzyme"/>
</dbReference>
<accession>A0A5M6HNP8</accession>
<feature type="domain" description="Alpha/beta hydrolase fold-3" evidence="2">
    <location>
        <begin position="94"/>
        <end position="298"/>
    </location>
</feature>
<sequence length="320" mass="34255">MSALIFPDASVFTDAAISLDTRALNTSIVDKLTSLPDPWTFPPAVIRERRARGLGPFPLAPKSPRAETITIKGPGGNVGLRMIAPRGQPRGIYLHIHGGGWTLGGADQQDPQLERIADYAGFVCLSVDYRLAPEHPHPAGPDDCEAAALWLVRDGIRRFGTNRLAIGGESAGAHLSVVTMCRLRDRHGLRPFRGANLVAGCYDLALTPSAANWGSEKLVLNTRDIRMFVRCFLANGGGLLDPDISPLRANLAGLPPALFTVGTRDPLIDDTLFLAAHWAAAGHRAELAVYPGGCHAFTYFASDMTEDSLARSESFLAGLG</sequence>
<dbReference type="AlphaFoldDB" id="A0A5M6HNP8"/>
<dbReference type="OrthoDB" id="9806180at2"/>
<dbReference type="SUPFAM" id="SSF53474">
    <property type="entry name" value="alpha/beta-Hydrolases"/>
    <property type="match status" value="1"/>
</dbReference>
<dbReference type="GO" id="GO:0016787">
    <property type="term" value="F:hydrolase activity"/>
    <property type="evidence" value="ECO:0007669"/>
    <property type="project" value="UniProtKB-KW"/>
</dbReference>
<proteinExistence type="predicted"/>
<dbReference type="EMBL" id="VWPL01000035">
    <property type="protein sequence ID" value="KAA5597229.1"/>
    <property type="molecule type" value="Genomic_DNA"/>
</dbReference>
<evidence type="ECO:0000259" key="2">
    <source>
        <dbReference type="Pfam" id="PF07859"/>
    </source>
</evidence>
<dbReference type="PANTHER" id="PTHR48081:SF8">
    <property type="entry name" value="ALPHA_BETA HYDROLASE FOLD-3 DOMAIN-CONTAINING PROTEIN-RELATED"/>
    <property type="match status" value="1"/>
</dbReference>